<keyword evidence="2" id="KW-1133">Transmembrane helix</keyword>
<feature type="signal peptide" evidence="3">
    <location>
        <begin position="1"/>
        <end position="26"/>
    </location>
</feature>
<feature type="transmembrane region" description="Helical" evidence="2">
    <location>
        <begin position="55"/>
        <end position="73"/>
    </location>
</feature>
<reference evidence="4 5" key="1">
    <citation type="submission" date="2024-01" db="EMBL/GenBank/DDBJ databases">
        <title>The genome of the rayed Mediterranean limpet Patella caerulea (Linnaeus, 1758).</title>
        <authorList>
            <person name="Anh-Thu Weber A."/>
            <person name="Halstead-Nussloch G."/>
        </authorList>
    </citation>
    <scope>NUCLEOTIDE SEQUENCE [LARGE SCALE GENOMIC DNA]</scope>
    <source>
        <strain evidence="4">AATW-2023a</strain>
        <tissue evidence="4">Whole specimen</tissue>
    </source>
</reference>
<keyword evidence="2" id="KW-0472">Membrane</keyword>
<evidence type="ECO:0000313" key="5">
    <source>
        <dbReference type="Proteomes" id="UP001347796"/>
    </source>
</evidence>
<feature type="chain" id="PRO_5042861444" description="Vesicular, overexpressed in cancer, prosurvival protein 1" evidence="3">
    <location>
        <begin position="27"/>
        <end position="186"/>
    </location>
</feature>
<proteinExistence type="predicted"/>
<dbReference type="Pfam" id="PF11669">
    <property type="entry name" value="WBP-1"/>
    <property type="match status" value="1"/>
</dbReference>
<organism evidence="4 5">
    <name type="scientific">Patella caerulea</name>
    <name type="common">Rayed Mediterranean limpet</name>
    <dbReference type="NCBI Taxonomy" id="87958"/>
    <lineage>
        <taxon>Eukaryota</taxon>
        <taxon>Metazoa</taxon>
        <taxon>Spiralia</taxon>
        <taxon>Lophotrochozoa</taxon>
        <taxon>Mollusca</taxon>
        <taxon>Gastropoda</taxon>
        <taxon>Patellogastropoda</taxon>
        <taxon>Patelloidea</taxon>
        <taxon>Patellidae</taxon>
        <taxon>Patella</taxon>
    </lineage>
</organism>
<keyword evidence="3" id="KW-0732">Signal</keyword>
<dbReference type="InterPro" id="IPR051994">
    <property type="entry name" value="WW_domain-binding"/>
</dbReference>
<dbReference type="Proteomes" id="UP001347796">
    <property type="component" value="Unassembled WGS sequence"/>
</dbReference>
<comment type="caution">
    <text evidence="4">The sequence shown here is derived from an EMBL/GenBank/DDBJ whole genome shotgun (WGS) entry which is preliminary data.</text>
</comment>
<accession>A0AAN8JIB6</accession>
<evidence type="ECO:0000313" key="4">
    <source>
        <dbReference type="EMBL" id="KAK6178072.1"/>
    </source>
</evidence>
<gene>
    <name evidence="4" type="ORF">SNE40_012905</name>
</gene>
<dbReference type="PANTHER" id="PTHR16209">
    <property type="entry name" value="VESICULAR, OVEREXPRESSED IN CANCER, PROSURVIVAL PROTEIN 1"/>
    <property type="match status" value="1"/>
</dbReference>
<dbReference type="EMBL" id="JAZGQO010000009">
    <property type="protein sequence ID" value="KAK6178072.1"/>
    <property type="molecule type" value="Genomic_DNA"/>
</dbReference>
<sequence length="186" mass="21325">MEGRAVTLLDKLWPILILTSIGPVVGQEFCADSKKFCDGYCCNSGQCCLYYHETWWFWLMWACIFLILSCCFYQREKICKRWRPQNRTTCANSSHPYQHIISTTTIIPIPSDSVRLPSYDEVPILPKGPPPDYNQVYLNPVLPVRSTCINQRHADEIEEPDWEIPEGIPPPPYSVSEVPAQALQTS</sequence>
<evidence type="ECO:0000256" key="3">
    <source>
        <dbReference type="SAM" id="SignalP"/>
    </source>
</evidence>
<feature type="region of interest" description="Disordered" evidence="1">
    <location>
        <begin position="159"/>
        <end position="186"/>
    </location>
</feature>
<keyword evidence="2" id="KW-0812">Transmembrane</keyword>
<evidence type="ECO:0000256" key="2">
    <source>
        <dbReference type="SAM" id="Phobius"/>
    </source>
</evidence>
<evidence type="ECO:0000256" key="1">
    <source>
        <dbReference type="SAM" id="MobiDB-lite"/>
    </source>
</evidence>
<dbReference type="AlphaFoldDB" id="A0AAN8JIB6"/>
<protein>
    <recommendedName>
        <fullName evidence="6">Vesicular, overexpressed in cancer, prosurvival protein 1</fullName>
    </recommendedName>
</protein>
<dbReference type="InterPro" id="IPR021684">
    <property type="entry name" value="WBP1-like"/>
</dbReference>
<keyword evidence="5" id="KW-1185">Reference proteome</keyword>
<dbReference type="PANTHER" id="PTHR16209:SF6">
    <property type="entry name" value="VESICULAR, OVEREXPRESSED IN CANCER, PROSURVIVAL PROTEIN 1"/>
    <property type="match status" value="1"/>
</dbReference>
<evidence type="ECO:0008006" key="6">
    <source>
        <dbReference type="Google" id="ProtNLM"/>
    </source>
</evidence>
<name>A0AAN8JIB6_PATCE</name>